<dbReference type="InParanoid" id="A0A0E1RWV1"/>
<dbReference type="AlphaFoldDB" id="A0A0E1RWV1"/>
<dbReference type="STRING" id="246410.A0A0E1RWV1"/>
<dbReference type="CDD" id="cd23507">
    <property type="entry name" value="hydrophobin_I"/>
    <property type="match status" value="1"/>
</dbReference>
<dbReference type="SMART" id="SM00075">
    <property type="entry name" value="HYDRO"/>
    <property type="match status" value="1"/>
</dbReference>
<name>A0A0E1RWV1_COCIM</name>
<keyword evidence="2" id="KW-0134">Cell wall</keyword>
<dbReference type="Pfam" id="PF01185">
    <property type="entry name" value="Hydrophobin"/>
    <property type="match status" value="1"/>
</dbReference>
<keyword evidence="2" id="KW-0732">Signal</keyword>
<dbReference type="OrthoDB" id="4225815at2759"/>
<dbReference type="Proteomes" id="UP000001261">
    <property type="component" value="Unassembled WGS sequence"/>
</dbReference>
<reference evidence="4" key="2">
    <citation type="journal article" date="2010" name="Genome Res.">
        <title>Population genomic sequencing of Coccidioides fungi reveals recent hybridization and transposon control.</title>
        <authorList>
            <person name="Neafsey D.E."/>
            <person name="Barker B.M."/>
            <person name="Sharpton T.J."/>
            <person name="Stajich J.E."/>
            <person name="Park D.J."/>
            <person name="Whiston E."/>
            <person name="Hung C.-Y."/>
            <person name="McMahan C."/>
            <person name="White J."/>
            <person name="Sykes S."/>
            <person name="Heiman D."/>
            <person name="Young S."/>
            <person name="Zeng Q."/>
            <person name="Abouelleil A."/>
            <person name="Aftuck L."/>
            <person name="Bessette D."/>
            <person name="Brown A."/>
            <person name="FitzGerald M."/>
            <person name="Lui A."/>
            <person name="Macdonald J.P."/>
            <person name="Priest M."/>
            <person name="Orbach M.J."/>
            <person name="Galgiani J.N."/>
            <person name="Kirkland T.N."/>
            <person name="Cole G.T."/>
            <person name="Birren B.W."/>
            <person name="Henn M.R."/>
            <person name="Taylor J.W."/>
            <person name="Rounsley S.D."/>
        </authorList>
    </citation>
    <scope>GENOME REANNOTATION</scope>
    <source>
        <strain evidence="4">RS</strain>
    </source>
</reference>
<protein>
    <recommendedName>
        <fullName evidence="2">Hydrophobin</fullName>
    </recommendedName>
</protein>
<keyword evidence="2" id="KW-0964">Secreted</keyword>
<reference evidence="4" key="1">
    <citation type="journal article" date="2009" name="Genome Res.">
        <title>Comparative genomic analyses of the human fungal pathogens Coccidioides and their relatives.</title>
        <authorList>
            <person name="Sharpton T.J."/>
            <person name="Stajich J.E."/>
            <person name="Rounsley S.D."/>
            <person name="Gardner M.J."/>
            <person name="Wortman J.R."/>
            <person name="Jordar V.S."/>
            <person name="Maiti R."/>
            <person name="Kodira C.D."/>
            <person name="Neafsey D.E."/>
            <person name="Zeng Q."/>
            <person name="Hung C.-Y."/>
            <person name="McMahan C."/>
            <person name="Muszewska A."/>
            <person name="Grynberg M."/>
            <person name="Mandel M.A."/>
            <person name="Kellner E.M."/>
            <person name="Barker B.M."/>
            <person name="Galgiani J.N."/>
            <person name="Orbach M.J."/>
            <person name="Kirkland T.N."/>
            <person name="Cole G.T."/>
            <person name="Henn M.R."/>
            <person name="Birren B.W."/>
            <person name="Taylor J.W."/>
        </authorList>
    </citation>
    <scope>NUCLEOTIDE SEQUENCE [LARGE SCALE GENOMIC DNA]</scope>
    <source>
        <strain evidence="4">RS</strain>
    </source>
</reference>
<keyword evidence="4" id="KW-1185">Reference proteome</keyword>
<dbReference type="GeneID" id="4561697"/>
<organism evidence="3 4">
    <name type="scientific">Coccidioides immitis (strain RS)</name>
    <name type="common">Valley fever fungus</name>
    <dbReference type="NCBI Taxonomy" id="246410"/>
    <lineage>
        <taxon>Eukaryota</taxon>
        <taxon>Fungi</taxon>
        <taxon>Dikarya</taxon>
        <taxon>Ascomycota</taxon>
        <taxon>Pezizomycotina</taxon>
        <taxon>Eurotiomycetes</taxon>
        <taxon>Eurotiomycetidae</taxon>
        <taxon>Onygenales</taxon>
        <taxon>Onygenaceae</taxon>
        <taxon>Coccidioides</taxon>
    </lineage>
</organism>
<evidence type="ECO:0000256" key="2">
    <source>
        <dbReference type="RuleBase" id="RU365009"/>
    </source>
</evidence>
<dbReference type="InterPro" id="IPR001338">
    <property type="entry name" value="Class_I_Hydrophobin"/>
</dbReference>
<dbReference type="EMBL" id="GG704912">
    <property type="protein sequence ID" value="EAS31136.1"/>
    <property type="molecule type" value="Genomic_DNA"/>
</dbReference>
<keyword evidence="1 2" id="KW-1015">Disulfide bond</keyword>
<proteinExistence type="inferred from homology"/>
<evidence type="ECO:0000313" key="4">
    <source>
        <dbReference type="Proteomes" id="UP000001261"/>
    </source>
</evidence>
<comment type="similarity">
    <text evidence="2">Belongs to the fungal hydrophobin family.</text>
</comment>
<evidence type="ECO:0000256" key="1">
    <source>
        <dbReference type="ARBA" id="ARBA00023157"/>
    </source>
</evidence>
<dbReference type="GO" id="GO:0005199">
    <property type="term" value="F:structural constituent of cell wall"/>
    <property type="evidence" value="ECO:0007669"/>
    <property type="project" value="InterPro"/>
</dbReference>
<dbReference type="KEGG" id="cim:CIMG_06615"/>
<evidence type="ECO:0000313" key="3">
    <source>
        <dbReference type="EMBL" id="EAS31136.1"/>
    </source>
</evidence>
<gene>
    <name evidence="3" type="ORF">CIMG_06615</name>
</gene>
<comment type="subcellular location">
    <subcellularLocation>
        <location evidence="2">Secreted</location>
        <location evidence="2">Cell wall</location>
    </subcellularLocation>
</comment>
<accession>A0A0E1RWV1</accession>
<dbReference type="VEuPathDB" id="FungiDB:CIMG_06615"/>
<feature type="signal peptide" evidence="2">
    <location>
        <begin position="1"/>
        <end position="18"/>
    </location>
</feature>
<dbReference type="OMA" id="DNMTVKQ"/>
<sequence>MKFFTAASFFALATAVAAAPSYNQGTPSVTKEQAIAKCGNSNISCCNKQVNKISAKGPDTDLGVLNGLLKNVNLEDIPIFDQCSKLNIAALGATDLLNRQCQQTAACCQNTESNANGVVALAVPCIPINIL</sequence>
<feature type="chain" id="PRO_5013985412" description="Hydrophobin" evidence="2">
    <location>
        <begin position="19"/>
        <end position="131"/>
    </location>
</feature>
<dbReference type="RefSeq" id="XP_001242719.1">
    <property type="nucleotide sequence ID" value="XM_001242718.2"/>
</dbReference>
<dbReference type="GO" id="GO:0009277">
    <property type="term" value="C:fungal-type cell wall"/>
    <property type="evidence" value="ECO:0007669"/>
    <property type="project" value="InterPro"/>
</dbReference>